<accession>A0A6B0UMQ0</accession>
<evidence type="ECO:0000313" key="2">
    <source>
        <dbReference type="EMBL" id="MXU91077.1"/>
    </source>
</evidence>
<keyword evidence="1" id="KW-0472">Membrane</keyword>
<feature type="transmembrane region" description="Helical" evidence="1">
    <location>
        <begin position="6"/>
        <end position="28"/>
    </location>
</feature>
<proteinExistence type="predicted"/>
<reference evidence="2" key="1">
    <citation type="submission" date="2019-12" db="EMBL/GenBank/DDBJ databases">
        <title>An insight into the sialome of adult female Ixodes ricinus ticks feeding for 6 days.</title>
        <authorList>
            <person name="Perner J."/>
            <person name="Ribeiro J.M.C."/>
        </authorList>
    </citation>
    <scope>NUCLEOTIDE SEQUENCE</scope>
    <source>
        <strain evidence="2">Semi-engorged</strain>
        <tissue evidence="2">Salivary glands</tissue>
    </source>
</reference>
<name>A0A6B0UMQ0_IXORI</name>
<organism evidence="2">
    <name type="scientific">Ixodes ricinus</name>
    <name type="common">Common tick</name>
    <name type="synonym">Acarus ricinus</name>
    <dbReference type="NCBI Taxonomy" id="34613"/>
    <lineage>
        <taxon>Eukaryota</taxon>
        <taxon>Metazoa</taxon>
        <taxon>Ecdysozoa</taxon>
        <taxon>Arthropoda</taxon>
        <taxon>Chelicerata</taxon>
        <taxon>Arachnida</taxon>
        <taxon>Acari</taxon>
        <taxon>Parasitiformes</taxon>
        <taxon>Ixodida</taxon>
        <taxon>Ixodoidea</taxon>
        <taxon>Ixodidae</taxon>
        <taxon>Ixodinae</taxon>
        <taxon>Ixodes</taxon>
    </lineage>
</organism>
<sequence>MGGPRIWTFAFFVALYMLGLTASVRPVLPARVVHERHEHGAHLRHGAGRHQFRIRCVALPLSQSSCAFMLQSPPSRFWVFTWKYTAWPCRIASPVRKKPSIHEASAVAMYPKGRGVTTV</sequence>
<keyword evidence="1" id="KW-0812">Transmembrane</keyword>
<protein>
    <submittedName>
        <fullName evidence="2">Putative secreted protein</fullName>
    </submittedName>
</protein>
<dbReference type="AlphaFoldDB" id="A0A6B0UMQ0"/>
<evidence type="ECO:0000256" key="1">
    <source>
        <dbReference type="SAM" id="Phobius"/>
    </source>
</evidence>
<keyword evidence="1" id="KW-1133">Transmembrane helix</keyword>
<dbReference type="EMBL" id="GIFC01008994">
    <property type="protein sequence ID" value="MXU91077.1"/>
    <property type="molecule type" value="Transcribed_RNA"/>
</dbReference>